<evidence type="ECO:0000313" key="4">
    <source>
        <dbReference type="EMBL" id="MBM6674930.1"/>
    </source>
</evidence>
<dbReference type="PANTHER" id="PTHR40111">
    <property type="entry name" value="CEPHALOSPORIN-C DEACETYLASE"/>
    <property type="match status" value="1"/>
</dbReference>
<dbReference type="SUPFAM" id="SSF53474">
    <property type="entry name" value="alpha/beta-Hydrolases"/>
    <property type="match status" value="2"/>
</dbReference>
<feature type="domain" description="Acetyl xylan esterase" evidence="3">
    <location>
        <begin position="294"/>
        <end position="605"/>
    </location>
</feature>
<evidence type="ECO:0000313" key="5">
    <source>
        <dbReference type="Proteomes" id="UP000706891"/>
    </source>
</evidence>
<feature type="binding site" evidence="2">
    <location>
        <position position="370"/>
    </location>
    <ligand>
        <name>substrate</name>
    </ligand>
</feature>
<name>A0A938WVM8_9BACT</name>
<dbReference type="InterPro" id="IPR039069">
    <property type="entry name" value="CE7"/>
</dbReference>
<gene>
    <name evidence="4" type="ORF">H6A34_13785</name>
</gene>
<reference evidence="4" key="2">
    <citation type="journal article" date="2021" name="Sci. Rep.">
        <title>The distribution of antibiotic resistance genes in chicken gut microbiota commensals.</title>
        <authorList>
            <person name="Juricova H."/>
            <person name="Matiasovicova J."/>
            <person name="Kubasova T."/>
            <person name="Cejkova D."/>
            <person name="Rychlik I."/>
        </authorList>
    </citation>
    <scope>NUCLEOTIDE SEQUENCE</scope>
    <source>
        <strain evidence="4">An824</strain>
    </source>
</reference>
<evidence type="ECO:0000256" key="1">
    <source>
        <dbReference type="PIRSR" id="PIRSR639069-1"/>
    </source>
</evidence>
<evidence type="ECO:0000256" key="2">
    <source>
        <dbReference type="PIRSR" id="PIRSR639069-2"/>
    </source>
</evidence>
<feature type="active site" description="Nucleophile" evidence="1">
    <location>
        <position position="474"/>
    </location>
</feature>
<comment type="caution">
    <text evidence="4">The sequence shown here is derived from an EMBL/GenBank/DDBJ whole genome shotgun (WGS) entry which is preliminary data.</text>
</comment>
<feature type="domain" description="Acetyl xylan esterase" evidence="3">
    <location>
        <begin position="975"/>
        <end position="1262"/>
    </location>
</feature>
<dbReference type="InterPro" id="IPR008391">
    <property type="entry name" value="AXE1_dom"/>
</dbReference>
<dbReference type="PANTHER" id="PTHR40111:SF1">
    <property type="entry name" value="CEPHALOSPORIN-C DEACETYLASE"/>
    <property type="match status" value="1"/>
</dbReference>
<feature type="active site" description="Charge relay system" evidence="1">
    <location>
        <position position="590"/>
    </location>
</feature>
<dbReference type="Gene3D" id="3.40.50.1820">
    <property type="entry name" value="alpha/beta hydrolase"/>
    <property type="match status" value="2"/>
</dbReference>
<sequence>MRKTAGWAQFDPAVGVNLDKDAALPYEARMTLTADVVDEIKANGFVVTGCGFTATSIDLIQKKELEEGEKGNPVHTVWTGDKAIDWSEGVTDGWLKIDAAGFANAQTGWKLRFNYSDLAIGAQGHISTGGWTDMPDATEYVQLTASFFEFTITEVMLAELKSGGCIVTGIGFSLTSVELIDPAQVPMMSCAVDNGSIKCWEVDEQPQISVTLQSLEGSDMNTNVTLKLRTDAYEDYFTKTENVTVQAGGTVTVTIPLTLEPGFYHAVVEANYGLLRDFNIGYNPTAITAAPDMQPDFNEFWAKAKEDLAAVPIDAKVTLDEEKSTGARNVYFVEMQSVDNGDGKPVTIRGYYAVPKAEGTYPVVITQNGYDSNGASQIYWPDTDSNPEWIELNISNRGQLINNRAPYKDENAFYGEDYKDNEWFAYNFGDKDTYYYRGAYMDVVRSIDFVIASNELDCAKGKVQADNIFMTGGSQGGAFTIAGAALGDGRINAIAPSIQFMGDFPNYFKVGSWPASTARAMQEKLGLSDEEMYEFLSYFDTKNLATLVTCPVTTAMGLQDPVCPPRTNFAPYVNFKSEEKQYVVNPNCQHETPVDWYNSYMEFFKAHLKGNGEPEEPSEPTIVPITLWQGEQECTDDWQSYQIIDASKCQLTAAGDEIVVTISATSPTCQYPQLMLNDKSWAQLVDTEAIPLNGVDMPYEATITVTEAMAEEIKANGFIVKGAGYTFTSVVLKHKAYPSDTEKGNAATTVWEGEEAVSWVEGSNNSILIDKADLPENMKEGDKVRVYITGLGVEQATGRLLANWTALDGFSNITPLKGNYYEYTLSAANVNALKESGLRVSGNRYTATRVDIIDPAKEYLIISQIDDNDIKAWEKNETPNLTMTMTNVEAEDVTVPYTITIYRDMVDEETGTHSVYRTYTTDVTLPAGGTTTETIDMTDLDEPGFYQLIASVDGNDVCSYNIGYDPTGIVSPDDSQPDFWKYWDEAKAELATVDMDITMTEQPEYSTEARKVYLVEMKSVADEAGGEPVTIKGYYAEPTAEGVYPTLIQYQGTDNGTGSVGSPMNGDDRKDWCEFILSTRGQKLCRDDKYGYDFYSYGWGDMREHYYRNAYLDCVRAVDFIKSREKADKDAIFAAGGSQGGCVTYVAAGLTQAFRAIAPSITGHADFTDGMRIVNWPRQKFLDAQAALGYTDEERDVFNSYYDTMNFASRVNCPVITCFSLQDTTDPAHTNIAPYNLLVNVDDEDKEYIINPFLGHSTPADWTQTYMDFFEKYIGTPLPPTGIETITTDNGNGENAPMYNIAGMKVGKDYKGIVIQNGKKRVKK</sequence>
<reference evidence="4" key="1">
    <citation type="submission" date="2020-08" db="EMBL/GenBank/DDBJ databases">
        <authorList>
            <person name="Cejkova D."/>
            <person name="Kubasova T."/>
            <person name="Jahodarova E."/>
            <person name="Rychlik I."/>
        </authorList>
    </citation>
    <scope>NUCLEOTIDE SEQUENCE</scope>
    <source>
        <strain evidence="4">An824</strain>
    </source>
</reference>
<dbReference type="EMBL" id="JACJJG010000159">
    <property type="protein sequence ID" value="MBM6674930.1"/>
    <property type="molecule type" value="Genomic_DNA"/>
</dbReference>
<keyword evidence="5" id="KW-1185">Reference proteome</keyword>
<dbReference type="GO" id="GO:0005976">
    <property type="term" value="P:polysaccharide metabolic process"/>
    <property type="evidence" value="ECO:0007669"/>
    <property type="project" value="TreeGrafter"/>
</dbReference>
<feature type="active site" description="Charge relay system" evidence="1">
    <location>
        <position position="560"/>
    </location>
</feature>
<proteinExistence type="predicted"/>
<accession>A0A938WVM8</accession>
<dbReference type="GO" id="GO:0052689">
    <property type="term" value="F:carboxylic ester hydrolase activity"/>
    <property type="evidence" value="ECO:0007669"/>
    <property type="project" value="TreeGrafter"/>
</dbReference>
<evidence type="ECO:0000259" key="3">
    <source>
        <dbReference type="Pfam" id="PF05448"/>
    </source>
</evidence>
<dbReference type="InterPro" id="IPR029058">
    <property type="entry name" value="AB_hydrolase_fold"/>
</dbReference>
<dbReference type="Pfam" id="PF05448">
    <property type="entry name" value="AXE1"/>
    <property type="match status" value="2"/>
</dbReference>
<dbReference type="Proteomes" id="UP000706891">
    <property type="component" value="Unassembled WGS sequence"/>
</dbReference>
<protein>
    <submittedName>
        <fullName evidence="4">Acetylxylan esterase</fullName>
    </submittedName>
</protein>
<organism evidence="4 5">
    <name type="scientific">Marseilla massiliensis</name>
    <dbReference type="NCBI Taxonomy" id="1841864"/>
    <lineage>
        <taxon>Bacteria</taxon>
        <taxon>Pseudomonadati</taxon>
        <taxon>Bacteroidota</taxon>
        <taxon>Bacteroidia</taxon>
        <taxon>Bacteroidales</taxon>
        <taxon>Prevotellaceae</taxon>
        <taxon>Marseilla</taxon>
    </lineage>
</organism>
<dbReference type="RefSeq" id="WP_205105987.1">
    <property type="nucleotide sequence ID" value="NZ_JACJJG010000159.1"/>
</dbReference>